<dbReference type="Proteomes" id="UP000623419">
    <property type="component" value="Unassembled WGS sequence"/>
</dbReference>
<dbReference type="RefSeq" id="WP_188661746.1">
    <property type="nucleotide sequence ID" value="NZ_BMKC01000001.1"/>
</dbReference>
<feature type="transmembrane region" description="Helical" evidence="2">
    <location>
        <begin position="419"/>
        <end position="440"/>
    </location>
</feature>
<dbReference type="EMBL" id="BMKC01000001">
    <property type="protein sequence ID" value="GGA73140.1"/>
    <property type="molecule type" value="Genomic_DNA"/>
</dbReference>
<evidence type="ECO:0000256" key="3">
    <source>
        <dbReference type="SAM" id="SignalP"/>
    </source>
</evidence>
<feature type="signal peptide" evidence="3">
    <location>
        <begin position="1"/>
        <end position="21"/>
    </location>
</feature>
<organism evidence="4 5">
    <name type="scientific">Arenimonas soli</name>
    <dbReference type="NCBI Taxonomy" id="2269504"/>
    <lineage>
        <taxon>Bacteria</taxon>
        <taxon>Pseudomonadati</taxon>
        <taxon>Pseudomonadota</taxon>
        <taxon>Gammaproteobacteria</taxon>
        <taxon>Lysobacterales</taxon>
        <taxon>Lysobacteraceae</taxon>
        <taxon>Arenimonas</taxon>
    </lineage>
</organism>
<keyword evidence="2" id="KW-0472">Membrane</keyword>
<comment type="caution">
    <text evidence="4">The sequence shown here is derived from an EMBL/GenBank/DDBJ whole genome shotgun (WGS) entry which is preliminary data.</text>
</comment>
<evidence type="ECO:0000256" key="1">
    <source>
        <dbReference type="SAM" id="MobiDB-lite"/>
    </source>
</evidence>
<sequence length="446" mass="48588">MRACFLITAALATVMASPARAASPQDYAWQWPIQTEGEGAAHVLELDAEVLQYVTRGDLRDLAVFNADGEPVPFAPWPPKARDEEELDAIPWLRVPLPAPGQPESLALRLERDADGTLRGLDLRTTDDTPPPEERHDLLLDRGEDPPAISVLHVELAEAAQLPVNLRVRISASDDLADWQRIGSGLPLVALDDNGLRIERLQLAFDATQARYLRLAIEGNGNWPMLAALKGERRVDAGDGRPWLQIELAGTQAGAEAGVYDFTTPGPIAVERVDLTLADANSVAAAQIGARNPGEDWWRPVANFAAFRLGNGKDEVRHIAPRIDPRREREWRLTTQPALSKAPKLVLGYRPERFVLLAQGPSPYTLAAGSVRAEREDYPVKAALEAASAPPVPATLGMRTEAGGEQALAPKRGEDWQRWLLWAVLAVGAALVLAVSLKVLRHPKAD</sequence>
<keyword evidence="2" id="KW-0812">Transmembrane</keyword>
<reference evidence="5" key="1">
    <citation type="journal article" date="2019" name="Int. J. Syst. Evol. Microbiol.">
        <title>The Global Catalogue of Microorganisms (GCM) 10K type strain sequencing project: providing services to taxonomists for standard genome sequencing and annotation.</title>
        <authorList>
            <consortium name="The Broad Institute Genomics Platform"/>
            <consortium name="The Broad Institute Genome Sequencing Center for Infectious Disease"/>
            <person name="Wu L."/>
            <person name="Ma J."/>
        </authorList>
    </citation>
    <scope>NUCLEOTIDE SEQUENCE [LARGE SCALE GENOMIC DNA]</scope>
    <source>
        <strain evidence="5">CGMCC 1.15905</strain>
    </source>
</reference>
<evidence type="ECO:0000313" key="5">
    <source>
        <dbReference type="Proteomes" id="UP000623419"/>
    </source>
</evidence>
<dbReference type="Pfam" id="PF13163">
    <property type="entry name" value="DUF3999"/>
    <property type="match status" value="1"/>
</dbReference>
<feature type="chain" id="PRO_5046462817" description="DUF3999 domain-containing protein" evidence="3">
    <location>
        <begin position="22"/>
        <end position="446"/>
    </location>
</feature>
<keyword evidence="2" id="KW-1133">Transmembrane helix</keyword>
<evidence type="ECO:0000256" key="2">
    <source>
        <dbReference type="SAM" id="Phobius"/>
    </source>
</evidence>
<accession>A0ABQ1HG03</accession>
<dbReference type="InterPro" id="IPR025060">
    <property type="entry name" value="DUF3999"/>
</dbReference>
<protein>
    <recommendedName>
        <fullName evidence="6">DUF3999 domain-containing protein</fullName>
    </recommendedName>
</protein>
<name>A0ABQ1HG03_9GAMM</name>
<feature type="region of interest" description="Disordered" evidence="1">
    <location>
        <begin position="118"/>
        <end position="141"/>
    </location>
</feature>
<evidence type="ECO:0000313" key="4">
    <source>
        <dbReference type="EMBL" id="GGA73140.1"/>
    </source>
</evidence>
<evidence type="ECO:0008006" key="6">
    <source>
        <dbReference type="Google" id="ProtNLM"/>
    </source>
</evidence>
<keyword evidence="5" id="KW-1185">Reference proteome</keyword>
<keyword evidence="3" id="KW-0732">Signal</keyword>
<proteinExistence type="predicted"/>
<gene>
    <name evidence="4" type="ORF">GCM10011521_09100</name>
</gene>